<proteinExistence type="predicted"/>
<sequence>MQLTMPPPPPARTFSNSVWYVIKKAKERHNKAQETHDLSDLCWPSTAFGIIHRSCFPKLNKVTNCVAMWNRFIWEFFSKPLSHHICVSTTLSEYVFDEPYTFFSC</sequence>
<protein>
    <submittedName>
        <fullName evidence="1">Uncharacterized protein</fullName>
    </submittedName>
</protein>
<reference evidence="1 2" key="1">
    <citation type="submission" date="2019-05" db="EMBL/GenBank/DDBJ databases">
        <title>Another draft genome of Portunus trituberculatus and its Hox gene families provides insights of decapod evolution.</title>
        <authorList>
            <person name="Jeong J.-H."/>
            <person name="Song I."/>
            <person name="Kim S."/>
            <person name="Choi T."/>
            <person name="Kim D."/>
            <person name="Ryu S."/>
            <person name="Kim W."/>
        </authorList>
    </citation>
    <scope>NUCLEOTIDE SEQUENCE [LARGE SCALE GENOMIC DNA]</scope>
    <source>
        <tissue evidence="1">Muscle</tissue>
    </source>
</reference>
<name>A0A5B7DE15_PORTR</name>
<evidence type="ECO:0000313" key="1">
    <source>
        <dbReference type="EMBL" id="MPC19336.1"/>
    </source>
</evidence>
<dbReference type="Proteomes" id="UP000324222">
    <property type="component" value="Unassembled WGS sequence"/>
</dbReference>
<dbReference type="EMBL" id="VSRR010000761">
    <property type="protein sequence ID" value="MPC19336.1"/>
    <property type="molecule type" value="Genomic_DNA"/>
</dbReference>
<evidence type="ECO:0000313" key="2">
    <source>
        <dbReference type="Proteomes" id="UP000324222"/>
    </source>
</evidence>
<gene>
    <name evidence="1" type="ORF">E2C01_012249</name>
</gene>
<organism evidence="1 2">
    <name type="scientific">Portunus trituberculatus</name>
    <name type="common">Swimming crab</name>
    <name type="synonym">Neptunus trituberculatus</name>
    <dbReference type="NCBI Taxonomy" id="210409"/>
    <lineage>
        <taxon>Eukaryota</taxon>
        <taxon>Metazoa</taxon>
        <taxon>Ecdysozoa</taxon>
        <taxon>Arthropoda</taxon>
        <taxon>Crustacea</taxon>
        <taxon>Multicrustacea</taxon>
        <taxon>Malacostraca</taxon>
        <taxon>Eumalacostraca</taxon>
        <taxon>Eucarida</taxon>
        <taxon>Decapoda</taxon>
        <taxon>Pleocyemata</taxon>
        <taxon>Brachyura</taxon>
        <taxon>Eubrachyura</taxon>
        <taxon>Portunoidea</taxon>
        <taxon>Portunidae</taxon>
        <taxon>Portuninae</taxon>
        <taxon>Portunus</taxon>
    </lineage>
</organism>
<comment type="caution">
    <text evidence="1">The sequence shown here is derived from an EMBL/GenBank/DDBJ whole genome shotgun (WGS) entry which is preliminary data.</text>
</comment>
<accession>A0A5B7DE15</accession>
<keyword evidence="2" id="KW-1185">Reference proteome</keyword>
<dbReference type="AlphaFoldDB" id="A0A5B7DE15"/>